<dbReference type="InterPro" id="IPR038763">
    <property type="entry name" value="DHH_sf"/>
</dbReference>
<dbReference type="GO" id="GO:0003676">
    <property type="term" value="F:nucleic acid binding"/>
    <property type="evidence" value="ECO:0007669"/>
    <property type="project" value="InterPro"/>
</dbReference>
<comment type="similarity">
    <text evidence="1">Belongs to the RecJ family.</text>
</comment>
<dbReference type="GO" id="GO:0006281">
    <property type="term" value="P:DNA repair"/>
    <property type="evidence" value="ECO:0007669"/>
    <property type="project" value="InterPro"/>
</dbReference>
<dbReference type="RefSeq" id="WP_109761563.1">
    <property type="nucleotide sequence ID" value="NZ_QGGU01000001.1"/>
</dbReference>
<evidence type="ECO:0000256" key="5">
    <source>
        <dbReference type="ARBA" id="ARBA00022839"/>
    </source>
</evidence>
<dbReference type="Pfam" id="PF17768">
    <property type="entry name" value="RecJ_OB"/>
    <property type="match status" value="1"/>
</dbReference>
<dbReference type="Proteomes" id="UP000245790">
    <property type="component" value="Unassembled WGS sequence"/>
</dbReference>
<evidence type="ECO:0000313" key="9">
    <source>
        <dbReference type="EMBL" id="PWK54448.1"/>
    </source>
</evidence>
<evidence type="ECO:0000256" key="4">
    <source>
        <dbReference type="ARBA" id="ARBA00022801"/>
    </source>
</evidence>
<evidence type="ECO:0000259" key="8">
    <source>
        <dbReference type="Pfam" id="PF17768"/>
    </source>
</evidence>
<accession>A0A316G0W8</accession>
<feature type="domain" description="DHHA1" evidence="7">
    <location>
        <begin position="368"/>
        <end position="460"/>
    </location>
</feature>
<sequence length="584" mass="64496">MIIKKIISRTEAANTSKLEANAGNALADSPLLNRIYQSRGVQSKAELQYDLSQLANYKLLSNIDAAVAALVEMINTHAKVIIVGDFDADGATSTALLMEALPAMGLKHLSYVVPNRFEYGYGLSEKIVREVSKDKPDWIITVDNGISNHAGVRVANELGIKVLITDHHLPAETLPEAAVIVNPNLRGDQFPSKALAGVGVAFYILIALRAELRAKDYFNRMNITEPNLAEWLDLVALGTVADVVPLDVNNRILVAQGLKRIRAGKCRPAIKLLLEVAKRTLSKVEASDLGFAVGPRLNAAGRLEDMSVGIECLLAKSEQQAQSMVFELDSLNQYRREIESHMVEDALKGLADQIGDLEQHRPNSVCLFRDDWHQGVVGLVASRIKEKLNRPVIAFAPEDELTVKGSGRSVPGVHMRDVLANVASKYPELLQKFGGHAMAAGLSIKKQQLSEFQKKFDEEVNHWLGKEIIDDSLITDGELDKSECSLQTAELLKQSGPWGQGFPEPIFHGEFEVVQQRILADKHLKLVVQNRHQDLIVDAIYFFAPEQCLSETLNHVELVYKLSVNEFRGNTSLQLIVVQLSAFK</sequence>
<organism evidence="9 10">
    <name type="scientific">Pleionea mediterranea</name>
    <dbReference type="NCBI Taxonomy" id="523701"/>
    <lineage>
        <taxon>Bacteria</taxon>
        <taxon>Pseudomonadati</taxon>
        <taxon>Pseudomonadota</taxon>
        <taxon>Gammaproteobacteria</taxon>
        <taxon>Oceanospirillales</taxon>
        <taxon>Pleioneaceae</taxon>
        <taxon>Pleionea</taxon>
    </lineage>
</organism>
<dbReference type="OrthoDB" id="9809852at2"/>
<dbReference type="InterPro" id="IPR003156">
    <property type="entry name" value="DHHA1_dom"/>
</dbReference>
<dbReference type="SUPFAM" id="SSF64182">
    <property type="entry name" value="DHH phosphoesterases"/>
    <property type="match status" value="1"/>
</dbReference>
<dbReference type="AlphaFoldDB" id="A0A316G0W8"/>
<dbReference type="PANTHER" id="PTHR30255">
    <property type="entry name" value="SINGLE-STRANDED-DNA-SPECIFIC EXONUCLEASE RECJ"/>
    <property type="match status" value="1"/>
</dbReference>
<keyword evidence="3" id="KW-0540">Nuclease</keyword>
<dbReference type="GO" id="GO:0006310">
    <property type="term" value="P:DNA recombination"/>
    <property type="evidence" value="ECO:0007669"/>
    <property type="project" value="InterPro"/>
</dbReference>
<dbReference type="NCBIfam" id="TIGR00644">
    <property type="entry name" value="recJ"/>
    <property type="match status" value="1"/>
</dbReference>
<keyword evidence="10" id="KW-1185">Reference proteome</keyword>
<dbReference type="InterPro" id="IPR041122">
    <property type="entry name" value="RecJ_OB"/>
</dbReference>
<keyword evidence="4" id="KW-0378">Hydrolase</keyword>
<dbReference type="EMBL" id="QGGU01000001">
    <property type="protein sequence ID" value="PWK54448.1"/>
    <property type="molecule type" value="Genomic_DNA"/>
</dbReference>
<evidence type="ECO:0000256" key="2">
    <source>
        <dbReference type="ARBA" id="ARBA00019841"/>
    </source>
</evidence>
<gene>
    <name evidence="9" type="ORF">C8D97_101296</name>
</gene>
<evidence type="ECO:0000259" key="7">
    <source>
        <dbReference type="Pfam" id="PF02272"/>
    </source>
</evidence>
<dbReference type="Pfam" id="PF02272">
    <property type="entry name" value="DHHA1"/>
    <property type="match status" value="1"/>
</dbReference>
<evidence type="ECO:0000259" key="6">
    <source>
        <dbReference type="Pfam" id="PF01368"/>
    </source>
</evidence>
<dbReference type="Gene3D" id="3.10.310.30">
    <property type="match status" value="1"/>
</dbReference>
<evidence type="ECO:0000256" key="3">
    <source>
        <dbReference type="ARBA" id="ARBA00022722"/>
    </source>
</evidence>
<proteinExistence type="inferred from homology"/>
<feature type="domain" description="DDH" evidence="6">
    <location>
        <begin position="79"/>
        <end position="239"/>
    </location>
</feature>
<dbReference type="FunFam" id="3.90.1640.30:FF:000001">
    <property type="entry name" value="Single-stranded-DNA-specific exonuclease RecJ"/>
    <property type="match status" value="1"/>
</dbReference>
<protein>
    <recommendedName>
        <fullName evidence="2">Single-stranded-DNA-specific exonuclease RecJ</fullName>
    </recommendedName>
</protein>
<dbReference type="Gene3D" id="3.90.1640.30">
    <property type="match status" value="1"/>
</dbReference>
<dbReference type="InterPro" id="IPR001667">
    <property type="entry name" value="DDH_dom"/>
</dbReference>
<dbReference type="GO" id="GO:0008409">
    <property type="term" value="F:5'-3' exonuclease activity"/>
    <property type="evidence" value="ECO:0007669"/>
    <property type="project" value="InterPro"/>
</dbReference>
<reference evidence="9 10" key="1">
    <citation type="submission" date="2018-05" db="EMBL/GenBank/DDBJ databases">
        <title>Genomic Encyclopedia of Type Strains, Phase IV (KMG-IV): sequencing the most valuable type-strain genomes for metagenomic binning, comparative biology and taxonomic classification.</title>
        <authorList>
            <person name="Goeker M."/>
        </authorList>
    </citation>
    <scope>NUCLEOTIDE SEQUENCE [LARGE SCALE GENOMIC DNA]</scope>
    <source>
        <strain evidence="9 10">DSM 25350</strain>
    </source>
</reference>
<dbReference type="InterPro" id="IPR004610">
    <property type="entry name" value="RecJ"/>
</dbReference>
<evidence type="ECO:0000256" key="1">
    <source>
        <dbReference type="ARBA" id="ARBA00005915"/>
    </source>
</evidence>
<feature type="domain" description="RecJ OB" evidence="8">
    <location>
        <begin position="475"/>
        <end position="577"/>
    </location>
</feature>
<comment type="caution">
    <text evidence="9">The sequence shown here is derived from an EMBL/GenBank/DDBJ whole genome shotgun (WGS) entry which is preliminary data.</text>
</comment>
<dbReference type="Pfam" id="PF01368">
    <property type="entry name" value="DHH"/>
    <property type="match status" value="1"/>
</dbReference>
<dbReference type="InterPro" id="IPR051673">
    <property type="entry name" value="SSDNA_exonuclease_RecJ"/>
</dbReference>
<keyword evidence="5 9" id="KW-0269">Exonuclease</keyword>
<name>A0A316G0W8_9GAMM</name>
<evidence type="ECO:0000313" key="10">
    <source>
        <dbReference type="Proteomes" id="UP000245790"/>
    </source>
</evidence>
<dbReference type="PANTHER" id="PTHR30255:SF2">
    <property type="entry name" value="SINGLE-STRANDED-DNA-SPECIFIC EXONUCLEASE RECJ"/>
    <property type="match status" value="1"/>
</dbReference>